<feature type="binding site" evidence="5">
    <location>
        <position position="174"/>
    </location>
    <ligand>
        <name>phosphoenolpyruvate</name>
        <dbReference type="ChEBI" id="CHEBI:58702"/>
    </ligand>
</feature>
<dbReference type="GO" id="GO:0052645">
    <property type="term" value="P:F420-0 metabolic process"/>
    <property type="evidence" value="ECO:0007669"/>
    <property type="project" value="UniProtKB-UniRule"/>
</dbReference>
<protein>
    <recommendedName>
        <fullName evidence="5">Phosphoenolpyruvate guanylyltransferase</fullName>
        <shortName evidence="5">PEP guanylyltransferase</shortName>
        <ecNumber evidence="5">2.7.7.105</ecNumber>
    </recommendedName>
</protein>
<accession>A0A1I0VAN5</accession>
<keyword evidence="4 5" id="KW-0342">GTP-binding</keyword>
<dbReference type="RefSeq" id="WP_239078839.1">
    <property type="nucleotide sequence ID" value="NZ_BONM01000013.1"/>
</dbReference>
<dbReference type="EC" id="2.7.7.105" evidence="5"/>
<sequence>MTTSGNGMRWAVVVPVKAAALGKSRLVRPVGELEVAADGDEADRAALVRAMAVDTIVAAATTPRVAAVLVVTPDASVAAELDGLDLPVPVTVVPEPLHDGGPGTGAGPEPRLDAAVAAGVAAARGSDVLAPPAEAVAVLLGDLPGLRPADLEDALALAAGHGRALVPDAAGTGTTLLTAWSTEPDVPLPTRFGRGSAQAHAALGYVVMDDVPITSSLRHDVDVHADLVLAERDGLGPRTREVLARLER</sequence>
<dbReference type="Gene3D" id="3.90.550.10">
    <property type="entry name" value="Spore Coat Polysaccharide Biosynthesis Protein SpsA, Chain A"/>
    <property type="match status" value="1"/>
</dbReference>
<evidence type="ECO:0000313" key="7">
    <source>
        <dbReference type="Proteomes" id="UP000199012"/>
    </source>
</evidence>
<dbReference type="GO" id="GO:0043814">
    <property type="term" value="F:phospholactate guanylyltransferase activity"/>
    <property type="evidence" value="ECO:0007669"/>
    <property type="project" value="InterPro"/>
</dbReference>
<reference evidence="7" key="1">
    <citation type="submission" date="2016-10" db="EMBL/GenBank/DDBJ databases">
        <authorList>
            <person name="Varghese N."/>
            <person name="Submissions S."/>
        </authorList>
    </citation>
    <scope>NUCLEOTIDE SEQUENCE [LARGE SCALE GENOMIC DNA]</scope>
    <source>
        <strain evidence="7">CGMCC 4.6945</strain>
    </source>
</reference>
<evidence type="ECO:0000256" key="3">
    <source>
        <dbReference type="ARBA" id="ARBA00022741"/>
    </source>
</evidence>
<keyword evidence="2 5" id="KW-0548">Nucleotidyltransferase</keyword>
<organism evidence="6 7">
    <name type="scientific">Cellulomonas marina</name>
    <dbReference type="NCBI Taxonomy" id="988821"/>
    <lineage>
        <taxon>Bacteria</taxon>
        <taxon>Bacillati</taxon>
        <taxon>Actinomycetota</taxon>
        <taxon>Actinomycetes</taxon>
        <taxon>Micrococcales</taxon>
        <taxon>Cellulomonadaceae</taxon>
        <taxon>Cellulomonas</taxon>
    </lineage>
</organism>
<evidence type="ECO:0000256" key="5">
    <source>
        <dbReference type="HAMAP-Rule" id="MF_02114"/>
    </source>
</evidence>
<dbReference type="UniPathway" id="UPA00071"/>
<gene>
    <name evidence="5" type="primary">fbiD</name>
    <name evidence="6" type="ORF">SAMN05421867_101284</name>
</gene>
<dbReference type="PANTHER" id="PTHR40392:SF1">
    <property type="entry name" value="2-PHOSPHO-L-LACTATE GUANYLYLTRANSFERASE"/>
    <property type="match status" value="1"/>
</dbReference>
<dbReference type="HAMAP" id="MF_02114">
    <property type="entry name" value="CofC"/>
    <property type="match status" value="1"/>
</dbReference>
<comment type="pathway">
    <text evidence="5">Cofactor biosynthesis; coenzyme F420 biosynthesis.</text>
</comment>
<dbReference type="GO" id="GO:0005525">
    <property type="term" value="F:GTP binding"/>
    <property type="evidence" value="ECO:0007669"/>
    <property type="project" value="UniProtKB-KW"/>
</dbReference>
<keyword evidence="1 5" id="KW-0808">Transferase</keyword>
<name>A0A1I0VAN5_9CELL</name>
<evidence type="ECO:0000256" key="4">
    <source>
        <dbReference type="ARBA" id="ARBA00023134"/>
    </source>
</evidence>
<dbReference type="Proteomes" id="UP000199012">
    <property type="component" value="Unassembled WGS sequence"/>
</dbReference>
<dbReference type="STRING" id="988821.SAMN05421867_101284"/>
<evidence type="ECO:0000313" key="6">
    <source>
        <dbReference type="EMBL" id="SFA73454.1"/>
    </source>
</evidence>
<dbReference type="AlphaFoldDB" id="A0A1I0VAN5"/>
<comment type="similarity">
    <text evidence="5">Belongs to the CofC family.</text>
</comment>
<comment type="catalytic activity">
    <reaction evidence="5">
        <text>phosphoenolpyruvate + GTP + H(+) = enolpyruvoyl-2-diphospho-5'-guanosine + diphosphate</text>
        <dbReference type="Rhea" id="RHEA:30519"/>
        <dbReference type="ChEBI" id="CHEBI:15378"/>
        <dbReference type="ChEBI" id="CHEBI:33019"/>
        <dbReference type="ChEBI" id="CHEBI:37565"/>
        <dbReference type="ChEBI" id="CHEBI:58702"/>
        <dbReference type="ChEBI" id="CHEBI:143701"/>
        <dbReference type="EC" id="2.7.7.105"/>
    </reaction>
</comment>
<feature type="binding site" evidence="5">
    <location>
        <position position="193"/>
    </location>
    <ligand>
        <name>phosphoenolpyruvate</name>
        <dbReference type="ChEBI" id="CHEBI:58702"/>
    </ligand>
</feature>
<evidence type="ECO:0000256" key="2">
    <source>
        <dbReference type="ARBA" id="ARBA00022695"/>
    </source>
</evidence>
<comment type="function">
    <text evidence="5">Guanylyltransferase that catalyzes the activation of phosphoenolpyruvate (PEP) as enolpyruvoyl-2-diphospho-5'-guanosine, via the condensation of PEP with GTP. It is involved in the biosynthesis of coenzyme F420, a hydride carrier cofactor.</text>
</comment>
<dbReference type="EMBL" id="FOKA01000001">
    <property type="protein sequence ID" value="SFA73454.1"/>
    <property type="molecule type" value="Genomic_DNA"/>
</dbReference>
<dbReference type="SUPFAM" id="SSF53448">
    <property type="entry name" value="Nucleotide-diphospho-sugar transferases"/>
    <property type="match status" value="1"/>
</dbReference>
<dbReference type="InterPro" id="IPR002835">
    <property type="entry name" value="CofC"/>
</dbReference>
<keyword evidence="3 5" id="KW-0547">Nucleotide-binding</keyword>
<evidence type="ECO:0000256" key="1">
    <source>
        <dbReference type="ARBA" id="ARBA00022679"/>
    </source>
</evidence>
<keyword evidence="7" id="KW-1185">Reference proteome</keyword>
<proteinExistence type="inferred from homology"/>
<dbReference type="PANTHER" id="PTHR40392">
    <property type="entry name" value="2-PHOSPHO-L-LACTATE GUANYLYLTRANSFERASE"/>
    <property type="match status" value="1"/>
</dbReference>
<dbReference type="InterPro" id="IPR029044">
    <property type="entry name" value="Nucleotide-diphossugar_trans"/>
</dbReference>
<feature type="binding site" evidence="5">
    <location>
        <position position="196"/>
    </location>
    <ligand>
        <name>phosphoenolpyruvate</name>
        <dbReference type="ChEBI" id="CHEBI:58702"/>
    </ligand>
</feature>